<feature type="region of interest" description="Disordered" evidence="1">
    <location>
        <begin position="38"/>
        <end position="62"/>
    </location>
</feature>
<reference evidence="2 3" key="1">
    <citation type="journal article" date="2018" name="Sci. Rep.">
        <title>Genomic signatures of local adaptation to the degree of environmental predictability in rotifers.</title>
        <authorList>
            <person name="Franch-Gras L."/>
            <person name="Hahn C."/>
            <person name="Garcia-Roger E.M."/>
            <person name="Carmona M.J."/>
            <person name="Serra M."/>
            <person name="Gomez A."/>
        </authorList>
    </citation>
    <scope>NUCLEOTIDE SEQUENCE [LARGE SCALE GENOMIC DNA]</scope>
    <source>
        <strain evidence="2">HYR1</strain>
    </source>
</reference>
<gene>
    <name evidence="2" type="ORF">BpHYR1_032237</name>
</gene>
<comment type="caution">
    <text evidence="2">The sequence shown here is derived from an EMBL/GenBank/DDBJ whole genome shotgun (WGS) entry which is preliminary data.</text>
</comment>
<dbReference type="EMBL" id="REGN01000063">
    <property type="protein sequence ID" value="RNA44706.1"/>
    <property type="molecule type" value="Genomic_DNA"/>
</dbReference>
<evidence type="ECO:0000256" key="1">
    <source>
        <dbReference type="SAM" id="MobiDB-lite"/>
    </source>
</evidence>
<keyword evidence="3" id="KW-1185">Reference proteome</keyword>
<name>A0A3M7T9E2_BRAPC</name>
<sequence>MVGVFKAFVHLQTIKLTKCSQYRRQKFEVAKFVANENLSRTRMSEPKSKPRGSVHNPVQKIK</sequence>
<protein>
    <submittedName>
        <fullName evidence="2">Uncharacterized protein</fullName>
    </submittedName>
</protein>
<organism evidence="2 3">
    <name type="scientific">Brachionus plicatilis</name>
    <name type="common">Marine rotifer</name>
    <name type="synonym">Brachionus muelleri</name>
    <dbReference type="NCBI Taxonomy" id="10195"/>
    <lineage>
        <taxon>Eukaryota</taxon>
        <taxon>Metazoa</taxon>
        <taxon>Spiralia</taxon>
        <taxon>Gnathifera</taxon>
        <taxon>Rotifera</taxon>
        <taxon>Eurotatoria</taxon>
        <taxon>Monogononta</taxon>
        <taxon>Pseudotrocha</taxon>
        <taxon>Ploima</taxon>
        <taxon>Brachionidae</taxon>
        <taxon>Brachionus</taxon>
    </lineage>
</organism>
<proteinExistence type="predicted"/>
<evidence type="ECO:0000313" key="2">
    <source>
        <dbReference type="EMBL" id="RNA44706.1"/>
    </source>
</evidence>
<dbReference type="AlphaFoldDB" id="A0A3M7T9E2"/>
<evidence type="ECO:0000313" key="3">
    <source>
        <dbReference type="Proteomes" id="UP000276133"/>
    </source>
</evidence>
<dbReference type="Proteomes" id="UP000276133">
    <property type="component" value="Unassembled WGS sequence"/>
</dbReference>
<accession>A0A3M7T9E2</accession>